<keyword evidence="1" id="KW-0175">Coiled coil</keyword>
<organism evidence="2">
    <name type="scientific">Brassica cretica</name>
    <name type="common">Mustard</name>
    <dbReference type="NCBI Taxonomy" id="69181"/>
    <lineage>
        <taxon>Eukaryota</taxon>
        <taxon>Viridiplantae</taxon>
        <taxon>Streptophyta</taxon>
        <taxon>Embryophyta</taxon>
        <taxon>Tracheophyta</taxon>
        <taxon>Spermatophyta</taxon>
        <taxon>Magnoliopsida</taxon>
        <taxon>eudicotyledons</taxon>
        <taxon>Gunneridae</taxon>
        <taxon>Pentapetalae</taxon>
        <taxon>rosids</taxon>
        <taxon>malvids</taxon>
        <taxon>Brassicales</taxon>
        <taxon>Brassicaceae</taxon>
        <taxon>Brassiceae</taxon>
        <taxon>Brassica</taxon>
    </lineage>
</organism>
<dbReference type="GO" id="GO:0004674">
    <property type="term" value="F:protein serine/threonine kinase activity"/>
    <property type="evidence" value="ECO:0007669"/>
    <property type="project" value="InterPro"/>
</dbReference>
<proteinExistence type="predicted"/>
<reference evidence="2" key="1">
    <citation type="submission" date="2019-12" db="EMBL/GenBank/DDBJ databases">
        <title>Genome sequencing and annotation of Brassica cretica.</title>
        <authorList>
            <person name="Studholme D.J."/>
            <person name="Sarris P.F."/>
        </authorList>
    </citation>
    <scope>NUCLEOTIDE SEQUENCE</scope>
    <source>
        <strain evidence="2">PFS-102/07</strain>
        <tissue evidence="2">Leaf</tissue>
    </source>
</reference>
<dbReference type="AlphaFoldDB" id="A0A8S9LWM7"/>
<dbReference type="PANTHER" id="PTHR37079:SF4">
    <property type="entry name" value="SERINE_THREONINE-PROTEIN KINASE ATM"/>
    <property type="match status" value="1"/>
</dbReference>
<gene>
    <name evidence="2" type="ORF">F2Q70_00011217</name>
</gene>
<dbReference type="GO" id="GO:0006974">
    <property type="term" value="P:DNA damage response"/>
    <property type="evidence" value="ECO:0007669"/>
    <property type="project" value="InterPro"/>
</dbReference>
<accession>A0A8S9LWM7</accession>
<name>A0A8S9LWM7_BRACR</name>
<comment type="caution">
    <text evidence="2">The sequence shown here is derived from an EMBL/GenBank/DDBJ whole genome shotgun (WGS) entry which is preliminary data.</text>
</comment>
<feature type="coiled-coil region" evidence="1">
    <location>
        <begin position="750"/>
        <end position="784"/>
    </location>
</feature>
<evidence type="ECO:0000313" key="2">
    <source>
        <dbReference type="EMBL" id="KAF2609626.1"/>
    </source>
</evidence>
<dbReference type="PANTHER" id="PTHR37079">
    <property type="entry name" value="SERINE/THREONINE-PROTEIN KINASE ATM"/>
    <property type="match status" value="1"/>
</dbReference>
<dbReference type="InterPro" id="IPR057445">
    <property type="entry name" value="ATM_TPR"/>
</dbReference>
<sequence>MITSRDVHEVVWKLSSDKAKTREDGVKLLNTWLEGDMSINFCSFLSLNTAKLKLDQIPNAETWPFLVKNLLQCVSMEVSGSKRRIPKPTFAKALRVVIQRAEETKFPGVLSPLLSMAKTIFTHVHDILSNTPSFHSESLQELSSGLLLPTATIDTSKSTASSSELDRGWQLIWSSLIHGLATFSSMTVIVDAVLVLLGSIISNNHINVGILPQEVWDHQLFRHIPSEPALYFIACYFSRMGCQGNLQDDLHLRRNLLRAVCGPLSLKGPLALNERMIRLLPAAALALCAGFTTTLPLPKEHLPTPPSWDACEVVNDVKMDDAEQERKFGLFECSVEVLTRVYSNSIKISSYRVPDGVQLPLVLRDPLLNDMEIYFLSIIPEDSEKGPLSDIFMGSSLLCHFMHGSYTTRKGKGSTSIFLKACQYLLESLDYAVEAVLKSLYDFQRLGPLGFGSDFNEKSSIIVSFRSLTSSPVFSNRRDQNLLATSYDTVFHSLEDLLRSFAKVYGEYTEHSWNTQSDTVTSKSLALDPPEVGRIVDMDLDLDVDTKEIDLITAGGKAVAGGPVSTGNWKLGMISLISCFSPAVFMMCAVSAIDPCQRELIIAALDNLSAQLHYPSRFKYLEELLGPILFFWIACGVSLAALVETSQLFILNAEPKYFIQFCSHWLLPALLLHEDNTNLDWVAKISSRTILDKYLKPAVSLAKNPSSEISKRLVDRQSQTWFHLAHYADALFKSYEERLSSSEWQAAMRLRKHKGEQSDYSLKIQELQKQLTMDKEEAEKLQVDRDNFLKLALEGYQRCLQIGDKYDVRVARKCLSWL</sequence>
<dbReference type="InterPro" id="IPR038980">
    <property type="entry name" value="ATM_plant"/>
</dbReference>
<dbReference type="Pfam" id="PF25360">
    <property type="entry name" value="TPR_ATM"/>
    <property type="match status" value="1"/>
</dbReference>
<evidence type="ECO:0000256" key="1">
    <source>
        <dbReference type="SAM" id="Coils"/>
    </source>
</evidence>
<protein>
    <submittedName>
        <fullName evidence="2">Uncharacterized protein</fullName>
    </submittedName>
</protein>
<dbReference type="EMBL" id="QGKY02000089">
    <property type="protein sequence ID" value="KAF2609626.1"/>
    <property type="molecule type" value="Genomic_DNA"/>
</dbReference>